<keyword evidence="2" id="KW-0677">Repeat</keyword>
<dbReference type="InterPro" id="IPR019775">
    <property type="entry name" value="WD40_repeat_CS"/>
</dbReference>
<feature type="repeat" description="WD" evidence="3">
    <location>
        <begin position="322"/>
        <end position="363"/>
    </location>
</feature>
<proteinExistence type="predicted"/>
<evidence type="ECO:0000313" key="7">
    <source>
        <dbReference type="Proteomes" id="UP000659654"/>
    </source>
</evidence>
<dbReference type="eggNOG" id="KOG0272">
    <property type="taxonomic scope" value="Eukaryota"/>
</dbReference>
<dbReference type="InterPro" id="IPR036285">
    <property type="entry name" value="PRP4-like_sf"/>
</dbReference>
<name>A0A1I7SB22_BURXY</name>
<dbReference type="InterPro" id="IPR001680">
    <property type="entry name" value="WD40_rpt"/>
</dbReference>
<feature type="repeat" description="WD" evidence="3">
    <location>
        <begin position="280"/>
        <end position="321"/>
    </location>
</feature>
<dbReference type="PROSITE" id="PS50294">
    <property type="entry name" value="WD_REPEATS_REGION"/>
    <property type="match status" value="5"/>
</dbReference>
<dbReference type="Proteomes" id="UP000659654">
    <property type="component" value="Unassembled WGS sequence"/>
</dbReference>
<reference evidence="5" key="2">
    <citation type="submission" date="2020-09" db="EMBL/GenBank/DDBJ databases">
        <authorList>
            <person name="Kikuchi T."/>
        </authorList>
    </citation>
    <scope>NUCLEOTIDE SEQUENCE</scope>
    <source>
        <strain evidence="5">Ka4C1</strain>
    </source>
</reference>
<dbReference type="InterPro" id="IPR014906">
    <property type="entry name" value="PRP4-like"/>
</dbReference>
<dbReference type="GO" id="GO:0046540">
    <property type="term" value="C:U4/U6 x U5 tri-snRNP complex"/>
    <property type="evidence" value="ECO:0007669"/>
    <property type="project" value="TreeGrafter"/>
</dbReference>
<dbReference type="GO" id="GO:0030621">
    <property type="term" value="F:U4 snRNA binding"/>
    <property type="evidence" value="ECO:0007669"/>
    <property type="project" value="TreeGrafter"/>
</dbReference>
<dbReference type="PANTHER" id="PTHR19846:SF0">
    <property type="entry name" value="PRE-MRNA PROCESSING FACTOR 4"/>
    <property type="match status" value="1"/>
</dbReference>
<dbReference type="OrthoDB" id="540662at2759"/>
<keyword evidence="1 3" id="KW-0853">WD repeat</keyword>
<evidence type="ECO:0000256" key="2">
    <source>
        <dbReference type="ARBA" id="ARBA00022737"/>
    </source>
</evidence>
<evidence type="ECO:0000313" key="5">
    <source>
        <dbReference type="EMBL" id="CAD5235364.1"/>
    </source>
</evidence>
<feature type="domain" description="Pre-mRNA processing factor 4 (PRP4)-like" evidence="4">
    <location>
        <begin position="64"/>
        <end position="116"/>
    </location>
</feature>
<dbReference type="GO" id="GO:0017070">
    <property type="term" value="F:U6 snRNA binding"/>
    <property type="evidence" value="ECO:0007669"/>
    <property type="project" value="TreeGrafter"/>
</dbReference>
<feature type="repeat" description="WD" evidence="3">
    <location>
        <begin position="406"/>
        <end position="437"/>
    </location>
</feature>
<evidence type="ECO:0000256" key="3">
    <source>
        <dbReference type="PROSITE-ProRule" id="PRU00221"/>
    </source>
</evidence>
<dbReference type="PROSITE" id="PS00678">
    <property type="entry name" value="WD_REPEATS_1"/>
    <property type="match status" value="1"/>
</dbReference>
<dbReference type="InterPro" id="IPR036322">
    <property type="entry name" value="WD40_repeat_dom_sf"/>
</dbReference>
<dbReference type="SUPFAM" id="SSF50978">
    <property type="entry name" value="WD40 repeat-like"/>
    <property type="match status" value="1"/>
</dbReference>
<dbReference type="PANTHER" id="PTHR19846">
    <property type="entry name" value="WD40 REPEAT PROTEIN"/>
    <property type="match status" value="1"/>
</dbReference>
<feature type="repeat" description="WD" evidence="3">
    <location>
        <begin position="364"/>
        <end position="405"/>
    </location>
</feature>
<dbReference type="GO" id="GO:0000398">
    <property type="term" value="P:mRNA splicing, via spliceosome"/>
    <property type="evidence" value="ECO:0007669"/>
    <property type="project" value="TreeGrafter"/>
</dbReference>
<keyword evidence="7" id="KW-1185">Reference proteome</keyword>
<dbReference type="SUPFAM" id="SSF158230">
    <property type="entry name" value="PRP4-like"/>
    <property type="match status" value="1"/>
</dbReference>
<dbReference type="InterPro" id="IPR015943">
    <property type="entry name" value="WD40/YVTN_repeat-like_dom_sf"/>
</dbReference>
<dbReference type="FunFam" id="2.130.10.10:FF:001211">
    <property type="entry name" value="CBN-PRP-4 protein"/>
    <property type="match status" value="1"/>
</dbReference>
<dbReference type="SMR" id="A0A1I7SB22"/>
<protein>
    <submittedName>
        <fullName evidence="5">(pine wood nematode) hypothetical protein</fullName>
    </submittedName>
    <submittedName>
        <fullName evidence="8">WD_REPEATS_REGION domain-containing protein</fullName>
    </submittedName>
</protein>
<dbReference type="PROSITE" id="PS50082">
    <property type="entry name" value="WD_REPEATS_2"/>
    <property type="match status" value="5"/>
</dbReference>
<feature type="repeat" description="WD" evidence="3">
    <location>
        <begin position="448"/>
        <end position="487"/>
    </location>
</feature>
<dbReference type="WBParaSite" id="BXY_1021900.1">
    <property type="protein sequence ID" value="BXY_1021900.1"/>
    <property type="gene ID" value="BXY_1021900"/>
</dbReference>
<gene>
    <name evidence="5" type="ORF">BXYJ_LOCUS15455</name>
</gene>
<dbReference type="CDD" id="cd00200">
    <property type="entry name" value="WD40"/>
    <property type="match status" value="1"/>
</dbReference>
<evidence type="ECO:0000313" key="8">
    <source>
        <dbReference type="WBParaSite" id="BXY_1021900.1"/>
    </source>
</evidence>
<dbReference type="Gene3D" id="2.130.10.10">
    <property type="entry name" value="YVTN repeat-like/Quinoprotein amine dehydrogenase"/>
    <property type="match status" value="2"/>
</dbReference>
<dbReference type="EMBL" id="CAJFDI010000006">
    <property type="protein sequence ID" value="CAD5235364.1"/>
    <property type="molecule type" value="Genomic_DNA"/>
</dbReference>
<reference evidence="8" key="1">
    <citation type="submission" date="2016-11" db="UniProtKB">
        <authorList>
            <consortium name="WormBaseParasite"/>
        </authorList>
    </citation>
    <scope>IDENTIFICATION</scope>
</reference>
<organism evidence="6 8">
    <name type="scientific">Bursaphelenchus xylophilus</name>
    <name type="common">Pinewood nematode worm</name>
    <name type="synonym">Aphelenchoides xylophilus</name>
    <dbReference type="NCBI Taxonomy" id="6326"/>
    <lineage>
        <taxon>Eukaryota</taxon>
        <taxon>Metazoa</taxon>
        <taxon>Ecdysozoa</taxon>
        <taxon>Nematoda</taxon>
        <taxon>Chromadorea</taxon>
        <taxon>Rhabditida</taxon>
        <taxon>Tylenchina</taxon>
        <taxon>Tylenchomorpha</taxon>
        <taxon>Aphelenchoidea</taxon>
        <taxon>Aphelenchoididae</taxon>
        <taxon>Bursaphelenchus</taxon>
    </lineage>
</organism>
<dbReference type="Gene3D" id="4.10.280.110">
    <property type="entry name" value="Pre-mRNA processing factor 4 domain"/>
    <property type="match status" value="1"/>
</dbReference>
<dbReference type="EMBL" id="CAJFCV020000006">
    <property type="protein sequence ID" value="CAG9131700.1"/>
    <property type="molecule type" value="Genomic_DNA"/>
</dbReference>
<dbReference type="SMART" id="SM00320">
    <property type="entry name" value="WD40"/>
    <property type="match status" value="7"/>
</dbReference>
<dbReference type="Proteomes" id="UP000095284">
    <property type="component" value="Unplaced"/>
</dbReference>
<accession>A0A1I7SB22</accession>
<evidence type="ECO:0000313" key="6">
    <source>
        <dbReference type="Proteomes" id="UP000095284"/>
    </source>
</evidence>
<evidence type="ECO:0000259" key="4">
    <source>
        <dbReference type="SMART" id="SM00500"/>
    </source>
</evidence>
<dbReference type="Pfam" id="PF00400">
    <property type="entry name" value="WD40"/>
    <property type="match status" value="5"/>
</dbReference>
<dbReference type="Proteomes" id="UP000582659">
    <property type="component" value="Unassembled WGS sequence"/>
</dbReference>
<dbReference type="AlphaFoldDB" id="A0A1I7SB22"/>
<dbReference type="SMART" id="SM00500">
    <property type="entry name" value="SFM"/>
    <property type="match status" value="1"/>
</dbReference>
<sequence length="487" mass="55593">MSSRGSLADRATVERIRERGSDITEKDIRSAQTFDLSKMDNPEETELLAEFDRRRKARNLMVPTDDERVKYLLRKISEPICLFGEDVLDRRERLRNFLSRLTDEQVFAVLQDDETEKQETTEDGETWYHHGPPELREARVRIADFSLERAKHRLAKARVRATRTPQEKALARQEVHKTVQSISLFGSQVTGTNRTSYVDFAADSNHAITSNWGGQVQIWSIPNCLNEQTFQGHPDKASCARFRPGAYQNIQPSEVNAASSDFSGNVMLWNLNEGKAMAQLENHGNRVTRVAFHPSGEFLGTTCHDKSWRLYDLQTQKELLFQEGHSDAVYDLAFHPDGSLALSGSCDSYGRVWDLRTGRCIMFLEGHLKDIYAVQWHPNGFVMVTGAGDNQCRTWDIRMRRQLYNIPAHLSNVTGISMDSEGELMITSSYDRTLKLWTTSGWQPLRVLEGHHEPVTSVQMSPNNKWIASGCADKTFKLWTTESIDFE</sequence>
<evidence type="ECO:0000256" key="1">
    <source>
        <dbReference type="ARBA" id="ARBA00022574"/>
    </source>
</evidence>
<dbReference type="Pfam" id="PF08799">
    <property type="entry name" value="PRP4"/>
    <property type="match status" value="1"/>
</dbReference>